<dbReference type="EMBL" id="MSCN01000001">
    <property type="protein sequence ID" value="PQJ77758.1"/>
    <property type="molecule type" value="Genomic_DNA"/>
</dbReference>
<comment type="caution">
    <text evidence="1">The sequence shown here is derived from an EMBL/GenBank/DDBJ whole genome shotgun (WGS) entry which is preliminary data.</text>
</comment>
<accession>A0A2S7WJH5</accession>
<reference evidence="1 2" key="1">
    <citation type="submission" date="2016-12" db="EMBL/GenBank/DDBJ databases">
        <title>Trade-off between light-utilization and light-protection in marine flavobacteria.</title>
        <authorList>
            <person name="Kumagai Y."/>
            <person name="Yoshizawa S."/>
            <person name="Kogure K."/>
            <person name="Iwasaki W."/>
        </authorList>
    </citation>
    <scope>NUCLEOTIDE SEQUENCE [LARGE SCALE GENOMIC DNA]</scope>
    <source>
        <strain evidence="1 2">NBRC 108759</strain>
    </source>
</reference>
<dbReference type="OrthoDB" id="6290225at2"/>
<dbReference type="RefSeq" id="WP_105014338.1">
    <property type="nucleotide sequence ID" value="NZ_MSCN01000001.1"/>
</dbReference>
<dbReference type="Proteomes" id="UP000238882">
    <property type="component" value="Unassembled WGS sequence"/>
</dbReference>
<dbReference type="SUPFAM" id="SSF55729">
    <property type="entry name" value="Acyl-CoA N-acyltransferases (Nat)"/>
    <property type="match status" value="1"/>
</dbReference>
<dbReference type="AlphaFoldDB" id="A0A2S7WJH5"/>
<dbReference type="GO" id="GO:0016740">
    <property type="term" value="F:transferase activity"/>
    <property type="evidence" value="ECO:0007669"/>
    <property type="project" value="UniProtKB-KW"/>
</dbReference>
<proteinExistence type="predicted"/>
<name>A0A2S7WJH5_9FLAO</name>
<dbReference type="Gene3D" id="3.40.630.30">
    <property type="match status" value="1"/>
</dbReference>
<gene>
    <name evidence="1" type="ORF">BTO18_00515</name>
</gene>
<evidence type="ECO:0000313" key="2">
    <source>
        <dbReference type="Proteomes" id="UP000238882"/>
    </source>
</evidence>
<sequence>MIFPLKYVCLKTNVFKNQEFKIVPIRFEDRQDIMEWRNEQMYHLRQVEPLSKESQDNYYRTTIYSLFPQEKPNQILFSFLKNDELIGYGGLVHVNWVDRNAEISFIMKTELEENYFSLYWSSFLNLIEIVAFNELNMHKIYVYAFDLRPHLYKVLKANRYFKDAILKDHCYFNNLFLDVVIHSKINNK</sequence>
<keyword evidence="2" id="KW-1185">Reference proteome</keyword>
<organism evidence="1 2">
    <name type="scientific">Polaribacter porphyrae</name>
    <dbReference type="NCBI Taxonomy" id="1137780"/>
    <lineage>
        <taxon>Bacteria</taxon>
        <taxon>Pseudomonadati</taxon>
        <taxon>Bacteroidota</taxon>
        <taxon>Flavobacteriia</taxon>
        <taxon>Flavobacteriales</taxon>
        <taxon>Flavobacteriaceae</taxon>
    </lineage>
</organism>
<evidence type="ECO:0000313" key="1">
    <source>
        <dbReference type="EMBL" id="PQJ77758.1"/>
    </source>
</evidence>
<keyword evidence="1" id="KW-0808">Transferase</keyword>
<protein>
    <submittedName>
        <fullName evidence="1">Ribosomal-protein-serine acetyltransferase</fullName>
    </submittedName>
</protein>
<dbReference type="InterPro" id="IPR016181">
    <property type="entry name" value="Acyl_CoA_acyltransferase"/>
</dbReference>
<dbReference type="Pfam" id="PF13420">
    <property type="entry name" value="Acetyltransf_4"/>
    <property type="match status" value="1"/>
</dbReference>